<dbReference type="Proteomes" id="UP000317484">
    <property type="component" value="Unassembled WGS sequence"/>
</dbReference>
<feature type="transmembrane region" description="Helical" evidence="6">
    <location>
        <begin position="400"/>
        <end position="421"/>
    </location>
</feature>
<dbReference type="InterPro" id="IPR001750">
    <property type="entry name" value="ND/Mrp_TM"/>
</dbReference>
<feature type="transmembrane region" description="Helical" evidence="6">
    <location>
        <begin position="38"/>
        <end position="55"/>
    </location>
</feature>
<feature type="transmembrane region" description="Helical" evidence="6">
    <location>
        <begin position="6"/>
        <end position="26"/>
    </location>
</feature>
<dbReference type="GO" id="GO:0016020">
    <property type="term" value="C:membrane"/>
    <property type="evidence" value="ECO:0007669"/>
    <property type="project" value="UniProtKB-SubCell"/>
</dbReference>
<keyword evidence="9" id="KW-1185">Reference proteome</keyword>
<dbReference type="Gene3D" id="1.20.5.2700">
    <property type="match status" value="1"/>
</dbReference>
<feature type="transmembrane region" description="Helical" evidence="6">
    <location>
        <begin position="112"/>
        <end position="130"/>
    </location>
</feature>
<evidence type="ECO:0000256" key="3">
    <source>
        <dbReference type="ARBA" id="ARBA00022989"/>
    </source>
</evidence>
<dbReference type="PANTHER" id="PTHR42829:SF2">
    <property type="entry name" value="NADH-UBIQUINONE OXIDOREDUCTASE CHAIN 5"/>
    <property type="match status" value="1"/>
</dbReference>
<sequence length="623" mass="62013">MSGSLGTTALGALVLLPAALGVLLLVTGRRADRVAGQAAVLATVGALALAAVTAGDRPRLSAPFLGIVRGGELGLAVDGLSAVLVVLVAAVALLTTVFAVVDLPPDAARARFFGYFLLFIAAMLATVTATTFPALLLAWEVMGATSYALIGYRWQDPGKLNDGTRAFLTTRAGDLGLYVVAGAALAGTGGLVLRDLATADGGWLDLAAAGVLVAALGKSAQLPFSAWISGAMSGPSPVSALLHSATMVAAGGYLLLRTQPLLAATGWAATAAAWAGALTALVLGAIAVAQRDLKQLLAASTAAQIGFVILAAGIGATAGGTGQLVAHAAVKAGLFVATGSWLTALGTKQLPRLRGAARRYPGIGAAATVAGLALAGIPPLSLWATKEGILAEAGSGPLRMVGLAAAVLSAVYAAKIIAIVLARPTGVEPLDDEEPGTRRVPVPATATAVVFAITAAGLGALAVPAVAGALEDVLGVEAQPVDPGGLLVGGVLAVAALAVSVVVVRARPAVVRDFERGPLGSWVGLRRLLSPAPAMVVARVAAALDDRVIDGVVRGVARTVTQAAAAFARADTGVVDGAVRGTARAFRRAGAAARRPQTGLLHQYYVQAVAGVGVLLAFLLIAR</sequence>
<keyword evidence="3 6" id="KW-1133">Transmembrane helix</keyword>
<reference evidence="8 9" key="1">
    <citation type="submission" date="2017-05" db="EMBL/GenBank/DDBJ databases">
        <authorList>
            <person name="Varghese N."/>
            <person name="Submissions S."/>
        </authorList>
    </citation>
    <scope>NUCLEOTIDE SEQUENCE [LARGE SCALE GENOMIC DNA]</scope>
    <source>
        <strain evidence="8 9">DSM 46834</strain>
    </source>
</reference>
<evidence type="ECO:0000313" key="9">
    <source>
        <dbReference type="Proteomes" id="UP000317484"/>
    </source>
</evidence>
<accession>A0A521FUI0</accession>
<dbReference type="PRINTS" id="PR01434">
    <property type="entry name" value="NADHDHGNASE5"/>
</dbReference>
<evidence type="ECO:0000256" key="4">
    <source>
        <dbReference type="ARBA" id="ARBA00023136"/>
    </source>
</evidence>
<feature type="transmembrane region" description="Helical" evidence="6">
    <location>
        <begin position="268"/>
        <end position="289"/>
    </location>
</feature>
<feature type="transmembrane region" description="Helical" evidence="6">
    <location>
        <begin position="486"/>
        <end position="506"/>
    </location>
</feature>
<dbReference type="Pfam" id="PF00361">
    <property type="entry name" value="Proton_antipo_M"/>
    <property type="match status" value="1"/>
</dbReference>
<feature type="transmembrane region" description="Helical" evidence="6">
    <location>
        <begin position="604"/>
        <end position="622"/>
    </location>
</feature>
<evidence type="ECO:0000259" key="7">
    <source>
        <dbReference type="Pfam" id="PF00361"/>
    </source>
</evidence>
<dbReference type="GO" id="GO:0003954">
    <property type="term" value="F:NADH dehydrogenase activity"/>
    <property type="evidence" value="ECO:0007669"/>
    <property type="project" value="TreeGrafter"/>
</dbReference>
<feature type="transmembrane region" description="Helical" evidence="6">
    <location>
        <begin position="175"/>
        <end position="194"/>
    </location>
</feature>
<dbReference type="PANTHER" id="PTHR42829">
    <property type="entry name" value="NADH-UBIQUINONE OXIDOREDUCTASE CHAIN 5"/>
    <property type="match status" value="1"/>
</dbReference>
<name>A0A521FUI0_9ACTN</name>
<gene>
    <name evidence="8" type="ORF">SAMN06273567_12022</name>
</gene>
<evidence type="ECO:0000256" key="2">
    <source>
        <dbReference type="ARBA" id="ARBA00022692"/>
    </source>
</evidence>
<feature type="transmembrane region" description="Helical" evidence="6">
    <location>
        <begin position="324"/>
        <end position="347"/>
    </location>
</feature>
<keyword evidence="8" id="KW-0830">Ubiquinone</keyword>
<evidence type="ECO:0000256" key="1">
    <source>
        <dbReference type="ARBA" id="ARBA00004127"/>
    </source>
</evidence>
<evidence type="ECO:0000256" key="6">
    <source>
        <dbReference type="SAM" id="Phobius"/>
    </source>
</evidence>
<feature type="domain" description="NADH:quinone oxidoreductase/Mrp antiporter transmembrane" evidence="7">
    <location>
        <begin position="134"/>
        <end position="394"/>
    </location>
</feature>
<proteinExistence type="predicted"/>
<dbReference type="GO" id="GO:0015990">
    <property type="term" value="P:electron transport coupled proton transport"/>
    <property type="evidence" value="ECO:0007669"/>
    <property type="project" value="TreeGrafter"/>
</dbReference>
<dbReference type="GO" id="GO:0042773">
    <property type="term" value="P:ATP synthesis coupled electron transport"/>
    <property type="evidence" value="ECO:0007669"/>
    <property type="project" value="InterPro"/>
</dbReference>
<keyword evidence="4 6" id="KW-0472">Membrane</keyword>
<feature type="transmembrane region" description="Helical" evidence="6">
    <location>
        <begin position="359"/>
        <end position="380"/>
    </location>
</feature>
<evidence type="ECO:0000256" key="5">
    <source>
        <dbReference type="RuleBase" id="RU000320"/>
    </source>
</evidence>
<protein>
    <submittedName>
        <fullName evidence="8">NADH:ubiquinone oxidoreductase subunit 5 (Chain L)/Multisubunit Na+/H+ antiporter, MnhA subunit</fullName>
    </submittedName>
</protein>
<evidence type="ECO:0000313" key="8">
    <source>
        <dbReference type="EMBL" id="SMO99885.1"/>
    </source>
</evidence>
<feature type="transmembrane region" description="Helical" evidence="6">
    <location>
        <begin position="296"/>
        <end position="318"/>
    </location>
</feature>
<organism evidence="8 9">
    <name type="scientific">Geodermatophilus aquaeductus</name>
    <dbReference type="NCBI Taxonomy" id="1564161"/>
    <lineage>
        <taxon>Bacteria</taxon>
        <taxon>Bacillati</taxon>
        <taxon>Actinomycetota</taxon>
        <taxon>Actinomycetes</taxon>
        <taxon>Geodermatophilales</taxon>
        <taxon>Geodermatophilaceae</taxon>
        <taxon>Geodermatophilus</taxon>
    </lineage>
</organism>
<feature type="transmembrane region" description="Helical" evidence="6">
    <location>
        <begin position="206"/>
        <end position="228"/>
    </location>
</feature>
<dbReference type="RefSeq" id="WP_142461245.1">
    <property type="nucleotide sequence ID" value="NZ_FXTJ01000020.1"/>
</dbReference>
<dbReference type="EMBL" id="FXTJ01000020">
    <property type="protein sequence ID" value="SMO99885.1"/>
    <property type="molecule type" value="Genomic_DNA"/>
</dbReference>
<dbReference type="AlphaFoldDB" id="A0A521FUI0"/>
<feature type="transmembrane region" description="Helical" evidence="6">
    <location>
        <begin position="75"/>
        <end position="100"/>
    </location>
</feature>
<dbReference type="GO" id="GO:0012505">
    <property type="term" value="C:endomembrane system"/>
    <property type="evidence" value="ECO:0007669"/>
    <property type="project" value="UniProtKB-SubCell"/>
</dbReference>
<comment type="subcellular location">
    <subcellularLocation>
        <location evidence="1">Endomembrane system</location>
        <topology evidence="1">Multi-pass membrane protein</topology>
    </subcellularLocation>
    <subcellularLocation>
        <location evidence="5">Membrane</location>
        <topology evidence="5">Multi-pass membrane protein</topology>
    </subcellularLocation>
</comment>
<keyword evidence="2 5" id="KW-0812">Transmembrane</keyword>
<dbReference type="GO" id="GO:0008137">
    <property type="term" value="F:NADH dehydrogenase (ubiquinone) activity"/>
    <property type="evidence" value="ECO:0007669"/>
    <property type="project" value="InterPro"/>
</dbReference>
<feature type="transmembrane region" description="Helical" evidence="6">
    <location>
        <begin position="442"/>
        <end position="466"/>
    </location>
</feature>
<dbReference type="InterPro" id="IPR003945">
    <property type="entry name" value="NU5C-like"/>
</dbReference>